<dbReference type="OrthoDB" id="1892195at2759"/>
<organism evidence="2 3">
    <name type="scientific">Trifolium subterraneum</name>
    <name type="common">Subterranean clover</name>
    <dbReference type="NCBI Taxonomy" id="3900"/>
    <lineage>
        <taxon>Eukaryota</taxon>
        <taxon>Viridiplantae</taxon>
        <taxon>Streptophyta</taxon>
        <taxon>Embryophyta</taxon>
        <taxon>Tracheophyta</taxon>
        <taxon>Spermatophyta</taxon>
        <taxon>Magnoliopsida</taxon>
        <taxon>eudicotyledons</taxon>
        <taxon>Gunneridae</taxon>
        <taxon>Pentapetalae</taxon>
        <taxon>rosids</taxon>
        <taxon>fabids</taxon>
        <taxon>Fabales</taxon>
        <taxon>Fabaceae</taxon>
        <taxon>Papilionoideae</taxon>
        <taxon>50 kb inversion clade</taxon>
        <taxon>NPAAA clade</taxon>
        <taxon>Hologalegina</taxon>
        <taxon>IRL clade</taxon>
        <taxon>Trifolieae</taxon>
        <taxon>Trifolium</taxon>
    </lineage>
</organism>
<gene>
    <name evidence="2" type="ORF">TSUD_110450</name>
</gene>
<protein>
    <recommendedName>
        <fullName evidence="1">Factor of DNA methylation 1-5/IDN2 domain-containing protein</fullName>
    </recommendedName>
</protein>
<proteinExistence type="predicted"/>
<sequence>MEGKECDVAGRVGRVRKGHADWIGCPNARATISVKRLGELDGKPFLEAAKRKVSAEVNAKTATKRQLFEEAKVKALLWCTQWDEYLRDPDWHPFKILTDKEGNSKEILDEEDEKLRSLKDEFGDEVHDAVATALKELNEYNPSGRYPIPELWNYKEGRKALLKEGVSHLLKQWKQLRPNTKRKRT</sequence>
<dbReference type="PANTHER" id="PTHR21596:SF23">
    <property type="entry name" value="FACTOR OF DNA METHYLATION 4"/>
    <property type="match status" value="1"/>
</dbReference>
<reference evidence="3" key="1">
    <citation type="journal article" date="2017" name="Front. Plant Sci.">
        <title>Climate Clever Clovers: New Paradigm to Reduce the Environmental Footprint of Ruminants by Breeding Low Methanogenic Forages Utilizing Haplotype Variation.</title>
        <authorList>
            <person name="Kaur P."/>
            <person name="Appels R."/>
            <person name="Bayer P.E."/>
            <person name="Keeble-Gagnere G."/>
            <person name="Wang J."/>
            <person name="Hirakawa H."/>
            <person name="Shirasawa K."/>
            <person name="Vercoe P."/>
            <person name="Stefanova K."/>
            <person name="Durmic Z."/>
            <person name="Nichols P."/>
            <person name="Revell C."/>
            <person name="Isobe S.N."/>
            <person name="Edwards D."/>
            <person name="Erskine W."/>
        </authorList>
    </citation>
    <scope>NUCLEOTIDE SEQUENCE [LARGE SCALE GENOMIC DNA]</scope>
    <source>
        <strain evidence="3">cv. Daliak</strain>
    </source>
</reference>
<dbReference type="PANTHER" id="PTHR21596">
    <property type="entry name" value="RIBONUCLEASE P SUBUNIT P38"/>
    <property type="match status" value="1"/>
</dbReference>
<evidence type="ECO:0000259" key="1">
    <source>
        <dbReference type="Pfam" id="PF03469"/>
    </source>
</evidence>
<dbReference type="GO" id="GO:0080188">
    <property type="term" value="P:gene silencing by siRNA-directed DNA methylation"/>
    <property type="evidence" value="ECO:0007669"/>
    <property type="project" value="InterPro"/>
</dbReference>
<feature type="domain" description="Factor of DNA methylation 1-5/IDN2" evidence="1">
    <location>
        <begin position="35"/>
        <end position="177"/>
    </location>
</feature>
<accession>A0A2Z6MGV1</accession>
<evidence type="ECO:0000313" key="2">
    <source>
        <dbReference type="EMBL" id="GAU17328.1"/>
    </source>
</evidence>
<dbReference type="EMBL" id="DF973169">
    <property type="protein sequence ID" value="GAU17328.1"/>
    <property type="molecule type" value="Genomic_DNA"/>
</dbReference>
<evidence type="ECO:0000313" key="3">
    <source>
        <dbReference type="Proteomes" id="UP000242715"/>
    </source>
</evidence>
<dbReference type="AlphaFoldDB" id="A0A2Z6MGV1"/>
<name>A0A2Z6MGV1_TRISU</name>
<dbReference type="InterPro" id="IPR005379">
    <property type="entry name" value="FDM1-5/IDN2_XH"/>
</dbReference>
<dbReference type="Pfam" id="PF03469">
    <property type="entry name" value="XH"/>
    <property type="match status" value="1"/>
</dbReference>
<keyword evidence="3" id="KW-1185">Reference proteome</keyword>
<dbReference type="Proteomes" id="UP000242715">
    <property type="component" value="Unassembled WGS sequence"/>
</dbReference>
<dbReference type="InterPro" id="IPR045177">
    <property type="entry name" value="FDM1-5/IDN2"/>
</dbReference>